<keyword evidence="2" id="KW-1185">Reference proteome</keyword>
<sequence>MASQLARTPIQIVQSAWKRIAPLELADNSWDNIFSGLKSLTLANPLQSSLLKLAASGISVFSPHTSLDSIDGGINNWYGLASPFAANASSVKPIQPKFSSEAATPSHLCGHASAGMGRIVTLEEGKGMELSDVVAKVKELLGMKYIQLARPALSSPAPSKIQSVAICAGSGASLFKGLDADCYFTGEMSHHETLALTQKGKSVIVCNHTNTERPYLRHILQGWLKKELDAEDAGSSWEVVVSDMDRDPLEVV</sequence>
<organism evidence="1 2">
    <name type="scientific">Naganishia adeliensis</name>
    <dbReference type="NCBI Taxonomy" id="92952"/>
    <lineage>
        <taxon>Eukaryota</taxon>
        <taxon>Fungi</taxon>
        <taxon>Dikarya</taxon>
        <taxon>Basidiomycota</taxon>
        <taxon>Agaricomycotina</taxon>
        <taxon>Tremellomycetes</taxon>
        <taxon>Filobasidiales</taxon>
        <taxon>Filobasidiaceae</taxon>
        <taxon>Naganishia</taxon>
    </lineage>
</organism>
<gene>
    <name evidence="1" type="ORF">QFC20_003358</name>
</gene>
<protein>
    <submittedName>
        <fullName evidence="1">Uncharacterized protein</fullName>
    </submittedName>
</protein>
<evidence type="ECO:0000313" key="1">
    <source>
        <dbReference type="EMBL" id="KAJ9108659.1"/>
    </source>
</evidence>
<reference evidence="1" key="1">
    <citation type="submission" date="2023-04" db="EMBL/GenBank/DDBJ databases">
        <title>Draft Genome sequencing of Naganishia species isolated from polar environments using Oxford Nanopore Technology.</title>
        <authorList>
            <person name="Leo P."/>
            <person name="Venkateswaran K."/>
        </authorList>
    </citation>
    <scope>NUCLEOTIDE SEQUENCE</scope>
    <source>
        <strain evidence="1">MNA-CCFEE 5262</strain>
    </source>
</reference>
<accession>A0ACC2WBU3</accession>
<name>A0ACC2WBU3_9TREE</name>
<comment type="caution">
    <text evidence="1">The sequence shown here is derived from an EMBL/GenBank/DDBJ whole genome shotgun (WGS) entry which is preliminary data.</text>
</comment>
<evidence type="ECO:0000313" key="2">
    <source>
        <dbReference type="Proteomes" id="UP001230649"/>
    </source>
</evidence>
<proteinExistence type="predicted"/>
<dbReference type="Proteomes" id="UP001230649">
    <property type="component" value="Unassembled WGS sequence"/>
</dbReference>
<dbReference type="EMBL" id="JASBWS010000030">
    <property type="protein sequence ID" value="KAJ9108659.1"/>
    <property type="molecule type" value="Genomic_DNA"/>
</dbReference>